<protein>
    <submittedName>
        <fullName evidence="1">Uncharacterized protein</fullName>
    </submittedName>
</protein>
<comment type="caution">
    <text evidence="1">The sequence shown here is derived from an EMBL/GenBank/DDBJ whole genome shotgun (WGS) entry which is preliminary data.</text>
</comment>
<proteinExistence type="predicted"/>
<dbReference type="EMBL" id="PJEX01000238">
    <property type="protein sequence ID" value="TKW52448.1"/>
    <property type="molecule type" value="Genomic_DNA"/>
</dbReference>
<evidence type="ECO:0000313" key="1">
    <source>
        <dbReference type="EMBL" id="TKW52448.1"/>
    </source>
</evidence>
<sequence>MATTRLTSSLRLPNTLGTSTILVDGDPSARTTAKNTTTDALLRAGIDDLATVSGLEPHERTPRGG</sequence>
<gene>
    <name evidence="1" type="ORF">CTA1_8480</name>
</gene>
<dbReference type="Proteomes" id="UP000310108">
    <property type="component" value="Unassembled WGS sequence"/>
</dbReference>
<name>A0A4U6X9W6_9PEZI</name>
<reference evidence="1 2" key="1">
    <citation type="journal article" date="2019" name="PLoS ONE">
        <title>Comparative genome analysis indicates high evolutionary potential of pathogenicity genes in Colletotrichum tanaceti.</title>
        <authorList>
            <person name="Lelwala R.V."/>
            <person name="Korhonen P.K."/>
            <person name="Young N.D."/>
            <person name="Scott J.B."/>
            <person name="Ades P.A."/>
            <person name="Gasser R.B."/>
            <person name="Taylor P.W.J."/>
        </authorList>
    </citation>
    <scope>NUCLEOTIDE SEQUENCE [LARGE SCALE GENOMIC DNA]</scope>
    <source>
        <strain evidence="1">BRIP57314</strain>
    </source>
</reference>
<accession>A0A4U6X9W6</accession>
<evidence type="ECO:0000313" key="2">
    <source>
        <dbReference type="Proteomes" id="UP000310108"/>
    </source>
</evidence>
<keyword evidence="2" id="KW-1185">Reference proteome</keyword>
<dbReference type="AlphaFoldDB" id="A0A4U6X9W6"/>
<organism evidence="1 2">
    <name type="scientific">Colletotrichum tanaceti</name>
    <dbReference type="NCBI Taxonomy" id="1306861"/>
    <lineage>
        <taxon>Eukaryota</taxon>
        <taxon>Fungi</taxon>
        <taxon>Dikarya</taxon>
        <taxon>Ascomycota</taxon>
        <taxon>Pezizomycotina</taxon>
        <taxon>Sordariomycetes</taxon>
        <taxon>Hypocreomycetidae</taxon>
        <taxon>Glomerellales</taxon>
        <taxon>Glomerellaceae</taxon>
        <taxon>Colletotrichum</taxon>
        <taxon>Colletotrichum destructivum species complex</taxon>
    </lineage>
</organism>